<evidence type="ECO:0000313" key="2">
    <source>
        <dbReference type="EMBL" id="RPE05976.1"/>
    </source>
</evidence>
<protein>
    <submittedName>
        <fullName evidence="2">Glycosyltransferase family 2 protein</fullName>
    </submittedName>
</protein>
<dbReference type="CDD" id="cd00761">
    <property type="entry name" value="Glyco_tranf_GTA_type"/>
    <property type="match status" value="1"/>
</dbReference>
<gene>
    <name evidence="2" type="ORF">EGT74_26870</name>
</gene>
<keyword evidence="2" id="KW-0808">Transferase</keyword>
<sequence length="357" mass="40553">MAAAQEVEKPDEKMDEKPVSMKVNYEKDYSIVICAYNPDERILTRCLKAVAALDTAGLQTEVILTDNNSRIPIRDLSYVKACTKDLPSFHLLEVPEQGVKYARMAAIEKARGKFIVYIDSDNEPAPDYLQELKKLNHRFPQVGAWGPGEVNVEFMDGIDKKIEAYARHVFQERHDTTDEFANEREWQPCYPYGTGLCTYTFLLKEYIALARQGAFTQPGRQGGALTSGEDTQMVLLCIRKGYSAGVSPSLRLSHLIPRSRANRKYLQRITWGTGICYETCMLEVFPERRPQLLKRLMSESKFSRQALKRMLNATWHRNPMKQFELVRFLSLNAGIYAALGKPLPATVAGVIKFLNLA</sequence>
<organism evidence="2 3">
    <name type="scientific">Chitinophaga lutea</name>
    <dbReference type="NCBI Taxonomy" id="2488634"/>
    <lineage>
        <taxon>Bacteria</taxon>
        <taxon>Pseudomonadati</taxon>
        <taxon>Bacteroidota</taxon>
        <taxon>Chitinophagia</taxon>
        <taxon>Chitinophagales</taxon>
        <taxon>Chitinophagaceae</taxon>
        <taxon>Chitinophaga</taxon>
    </lineage>
</organism>
<name>A0A3N4PCM1_9BACT</name>
<proteinExistence type="predicted"/>
<feature type="domain" description="Glycosyltransferase 2-like" evidence="1">
    <location>
        <begin position="30"/>
        <end position="134"/>
    </location>
</feature>
<keyword evidence="3" id="KW-1185">Reference proteome</keyword>
<evidence type="ECO:0000313" key="3">
    <source>
        <dbReference type="Proteomes" id="UP000278351"/>
    </source>
</evidence>
<dbReference type="PANTHER" id="PTHR43685">
    <property type="entry name" value="GLYCOSYLTRANSFERASE"/>
    <property type="match status" value="1"/>
</dbReference>
<evidence type="ECO:0000259" key="1">
    <source>
        <dbReference type="Pfam" id="PF00535"/>
    </source>
</evidence>
<accession>A0A3N4PCM1</accession>
<dbReference type="PANTHER" id="PTHR43685:SF2">
    <property type="entry name" value="GLYCOSYLTRANSFERASE 2-LIKE DOMAIN-CONTAINING PROTEIN"/>
    <property type="match status" value="1"/>
</dbReference>
<dbReference type="Gene3D" id="3.90.550.10">
    <property type="entry name" value="Spore Coat Polysaccharide Biosynthesis Protein SpsA, Chain A"/>
    <property type="match status" value="1"/>
</dbReference>
<dbReference type="GO" id="GO:0016740">
    <property type="term" value="F:transferase activity"/>
    <property type="evidence" value="ECO:0007669"/>
    <property type="project" value="UniProtKB-KW"/>
</dbReference>
<dbReference type="Pfam" id="PF00535">
    <property type="entry name" value="Glycos_transf_2"/>
    <property type="match status" value="1"/>
</dbReference>
<reference evidence="2 3" key="1">
    <citation type="submission" date="2018-11" db="EMBL/GenBank/DDBJ databases">
        <title>Chitinophaga lutea sp.nov., isolate from arsenic contaminated soil.</title>
        <authorList>
            <person name="Zong Y."/>
        </authorList>
    </citation>
    <scope>NUCLEOTIDE SEQUENCE [LARGE SCALE GENOMIC DNA]</scope>
    <source>
        <strain evidence="2 3">ZY74</strain>
    </source>
</reference>
<dbReference type="InterPro" id="IPR029044">
    <property type="entry name" value="Nucleotide-diphossugar_trans"/>
</dbReference>
<dbReference type="InterPro" id="IPR001173">
    <property type="entry name" value="Glyco_trans_2-like"/>
</dbReference>
<dbReference type="InterPro" id="IPR050834">
    <property type="entry name" value="Glycosyltransf_2"/>
</dbReference>
<dbReference type="AlphaFoldDB" id="A0A3N4PCM1"/>
<dbReference type="EMBL" id="RPDH01000003">
    <property type="protein sequence ID" value="RPE05976.1"/>
    <property type="molecule type" value="Genomic_DNA"/>
</dbReference>
<comment type="caution">
    <text evidence="2">The sequence shown here is derived from an EMBL/GenBank/DDBJ whole genome shotgun (WGS) entry which is preliminary data.</text>
</comment>
<dbReference type="Proteomes" id="UP000278351">
    <property type="component" value="Unassembled WGS sequence"/>
</dbReference>
<dbReference type="SUPFAM" id="SSF53448">
    <property type="entry name" value="Nucleotide-diphospho-sugar transferases"/>
    <property type="match status" value="1"/>
</dbReference>